<reference evidence="2" key="1">
    <citation type="journal article" date="2019" name="Int. J. Syst. Evol. Microbiol.">
        <title>The Global Catalogue of Microorganisms (GCM) 10K type strain sequencing project: providing services to taxonomists for standard genome sequencing and annotation.</title>
        <authorList>
            <consortium name="The Broad Institute Genomics Platform"/>
            <consortium name="The Broad Institute Genome Sequencing Center for Infectious Disease"/>
            <person name="Wu L."/>
            <person name="Ma J."/>
        </authorList>
    </citation>
    <scope>NUCLEOTIDE SEQUENCE [LARGE SCALE GENOMIC DNA]</scope>
    <source>
        <strain evidence="2">KCTC 42424</strain>
    </source>
</reference>
<accession>A0ABV7VNE2</accession>
<name>A0ABV7VNE2_9GAMM</name>
<gene>
    <name evidence="1" type="ORF">ACFOMG_01450</name>
</gene>
<dbReference type="Proteomes" id="UP001595722">
    <property type="component" value="Unassembled WGS sequence"/>
</dbReference>
<evidence type="ECO:0000313" key="2">
    <source>
        <dbReference type="Proteomes" id="UP001595722"/>
    </source>
</evidence>
<proteinExistence type="predicted"/>
<dbReference type="EMBL" id="JBHRYB010000001">
    <property type="protein sequence ID" value="MFC3678775.1"/>
    <property type="molecule type" value="Genomic_DNA"/>
</dbReference>
<keyword evidence="2" id="KW-1185">Reference proteome</keyword>
<evidence type="ECO:0000313" key="1">
    <source>
        <dbReference type="EMBL" id="MFC3678775.1"/>
    </source>
</evidence>
<comment type="caution">
    <text evidence="1">The sequence shown here is derived from an EMBL/GenBank/DDBJ whole genome shotgun (WGS) entry which is preliminary data.</text>
</comment>
<organism evidence="1 2">
    <name type="scientific">Bacterioplanoides pacificum</name>
    <dbReference type="NCBI Taxonomy" id="1171596"/>
    <lineage>
        <taxon>Bacteria</taxon>
        <taxon>Pseudomonadati</taxon>
        <taxon>Pseudomonadota</taxon>
        <taxon>Gammaproteobacteria</taxon>
        <taxon>Oceanospirillales</taxon>
        <taxon>Oceanospirillaceae</taxon>
        <taxon>Bacterioplanoides</taxon>
    </lineage>
</organism>
<dbReference type="RefSeq" id="WP_376864325.1">
    <property type="nucleotide sequence ID" value="NZ_JBHRYB010000001.1"/>
</dbReference>
<sequence>MNTNDLTPDDWTLEGRKNFVEEHRDRIVLIIEHAAETLLDDETVSTVYGSMDKVPDEVINRFLVPELDSSKLPCTDISVFSELHFWTKHKTRGRKGAARQSGSSFPDVDGVEGASDLVLDPMEKVATTLKRLNSKVDADLVGFWLEANKKFKEYIGDQFEGSAEDTCRNTSPPQRSRYKADACFRFNYLHLKLGNIPDVRDRTARRDYESKYFQKGNNSPQYVYRGTEPESHQTKQEIRTFIMRLIEQLSSMNEDLDNLERILLKPALKKALLDLYEFDDSMTAKGRQLLSTLENNKAVV</sequence>
<protein>
    <submittedName>
        <fullName evidence="1">Uncharacterized protein</fullName>
    </submittedName>
</protein>